<dbReference type="InterPro" id="IPR036271">
    <property type="entry name" value="Tet_transcr_reg_TetR-rel_C_sf"/>
</dbReference>
<feature type="DNA-binding region" description="H-T-H motif" evidence="4">
    <location>
        <begin position="42"/>
        <end position="61"/>
    </location>
</feature>
<organism evidence="6 7">
    <name type="scientific">Erwinia typographi</name>
    <dbReference type="NCBI Taxonomy" id="371042"/>
    <lineage>
        <taxon>Bacteria</taxon>
        <taxon>Pseudomonadati</taxon>
        <taxon>Pseudomonadota</taxon>
        <taxon>Gammaproteobacteria</taxon>
        <taxon>Enterobacterales</taxon>
        <taxon>Erwiniaceae</taxon>
        <taxon>Erwinia</taxon>
    </lineage>
</organism>
<dbReference type="PROSITE" id="PS50977">
    <property type="entry name" value="HTH_TETR_2"/>
    <property type="match status" value="1"/>
</dbReference>
<protein>
    <submittedName>
        <fullName evidence="6">Transcriptional regulator</fullName>
    </submittedName>
</protein>
<dbReference type="RefSeq" id="WP_034895823.1">
    <property type="nucleotide sequence ID" value="NZ_JRUQ01000050.1"/>
</dbReference>
<reference evidence="6 7" key="1">
    <citation type="submission" date="2014-10" db="EMBL/GenBank/DDBJ databases">
        <title>Genome sequence of Erwinia typographi M043b.</title>
        <authorList>
            <person name="Chan K.-G."/>
            <person name="Tan W.-S."/>
        </authorList>
    </citation>
    <scope>NUCLEOTIDE SEQUENCE [LARGE SCALE GENOMIC DNA]</scope>
    <source>
        <strain evidence="6 7">M043b</strain>
    </source>
</reference>
<evidence type="ECO:0000256" key="3">
    <source>
        <dbReference type="ARBA" id="ARBA00023163"/>
    </source>
</evidence>
<dbReference type="InterPro" id="IPR001647">
    <property type="entry name" value="HTH_TetR"/>
</dbReference>
<dbReference type="InterPro" id="IPR011075">
    <property type="entry name" value="TetR_C"/>
</dbReference>
<keyword evidence="7" id="KW-1185">Reference proteome</keyword>
<dbReference type="GO" id="GO:0003677">
    <property type="term" value="F:DNA binding"/>
    <property type="evidence" value="ECO:0007669"/>
    <property type="project" value="UniProtKB-UniRule"/>
</dbReference>
<dbReference type="AlphaFoldDB" id="A0A0A3ZY45"/>
<dbReference type="Gene3D" id="1.10.10.60">
    <property type="entry name" value="Homeodomain-like"/>
    <property type="match status" value="1"/>
</dbReference>
<dbReference type="PROSITE" id="PS01081">
    <property type="entry name" value="HTH_TETR_1"/>
    <property type="match status" value="1"/>
</dbReference>
<dbReference type="Pfam" id="PF00440">
    <property type="entry name" value="TetR_N"/>
    <property type="match status" value="1"/>
</dbReference>
<dbReference type="InterPro" id="IPR023772">
    <property type="entry name" value="DNA-bd_HTH_TetR-type_CS"/>
</dbReference>
<evidence type="ECO:0000313" key="7">
    <source>
        <dbReference type="Proteomes" id="UP000030351"/>
    </source>
</evidence>
<evidence type="ECO:0000313" key="6">
    <source>
        <dbReference type="EMBL" id="KGT90528.1"/>
    </source>
</evidence>
<dbReference type="EMBL" id="JRUQ01000050">
    <property type="protein sequence ID" value="KGT90528.1"/>
    <property type="molecule type" value="Genomic_DNA"/>
</dbReference>
<feature type="domain" description="HTH tetR-type" evidence="5">
    <location>
        <begin position="19"/>
        <end position="79"/>
    </location>
</feature>
<dbReference type="PANTHER" id="PTHR47506:SF10">
    <property type="entry name" value="TRANSCRIPTIONAL REGULATORY PROTEIN"/>
    <property type="match status" value="1"/>
</dbReference>
<dbReference type="Pfam" id="PF16925">
    <property type="entry name" value="TetR_C_13"/>
    <property type="match status" value="1"/>
</dbReference>
<dbReference type="Proteomes" id="UP000030351">
    <property type="component" value="Unassembled WGS sequence"/>
</dbReference>
<dbReference type="InterPro" id="IPR009057">
    <property type="entry name" value="Homeodomain-like_sf"/>
</dbReference>
<evidence type="ECO:0000256" key="4">
    <source>
        <dbReference type="PROSITE-ProRule" id="PRU00335"/>
    </source>
</evidence>
<keyword evidence="2 4" id="KW-0238">DNA-binding</keyword>
<keyword evidence="3" id="KW-0804">Transcription</keyword>
<evidence type="ECO:0000259" key="5">
    <source>
        <dbReference type="PROSITE" id="PS50977"/>
    </source>
</evidence>
<dbReference type="SUPFAM" id="SSF48498">
    <property type="entry name" value="Tetracyclin repressor-like, C-terminal domain"/>
    <property type="match status" value="1"/>
</dbReference>
<comment type="caution">
    <text evidence="6">The sequence shown here is derived from an EMBL/GenBank/DDBJ whole genome shotgun (WGS) entry which is preliminary data.</text>
</comment>
<dbReference type="PANTHER" id="PTHR47506">
    <property type="entry name" value="TRANSCRIPTIONAL REGULATORY PROTEIN"/>
    <property type="match status" value="1"/>
</dbReference>
<evidence type="ECO:0000256" key="1">
    <source>
        <dbReference type="ARBA" id="ARBA00023015"/>
    </source>
</evidence>
<sequence>MNRSRLPNGKNKDRGRPREFDTELALDNAMLVFREKGFHAASIAELGEAMHLTAGSIYKAFKDKRTLFLNVFERYTSLRNEALRQRLATQATGREKLAELLRFYLESAQDVEGRRGCLVVGSATELQVLDEALSGLVRQAVIRNKSLLVSLLAQGQQDGSVSASLDTEVAAELILCLTFGMRIVGKMQNVTAREPTLSLAMKLLD</sequence>
<name>A0A0A3ZY45_9GAMM</name>
<evidence type="ECO:0000256" key="2">
    <source>
        <dbReference type="ARBA" id="ARBA00023125"/>
    </source>
</evidence>
<dbReference type="STRING" id="371042.NG99_17775"/>
<dbReference type="OrthoDB" id="270177at2"/>
<gene>
    <name evidence="6" type="ORF">NG99_17775</name>
</gene>
<dbReference type="Gene3D" id="1.10.357.10">
    <property type="entry name" value="Tetracycline Repressor, domain 2"/>
    <property type="match status" value="1"/>
</dbReference>
<proteinExistence type="predicted"/>
<keyword evidence="1" id="KW-0805">Transcription regulation</keyword>
<dbReference type="SUPFAM" id="SSF46689">
    <property type="entry name" value="Homeodomain-like"/>
    <property type="match status" value="1"/>
</dbReference>
<accession>A0A0A3ZY45</accession>
<dbReference type="eggNOG" id="COG1309">
    <property type="taxonomic scope" value="Bacteria"/>
</dbReference>